<organism evidence="2 3">
    <name type="scientific">Streptomyces lannensis</name>
    <dbReference type="NCBI Taxonomy" id="766498"/>
    <lineage>
        <taxon>Bacteria</taxon>
        <taxon>Bacillati</taxon>
        <taxon>Actinomycetota</taxon>
        <taxon>Actinomycetes</taxon>
        <taxon>Kitasatosporales</taxon>
        <taxon>Streptomycetaceae</taxon>
        <taxon>Streptomyces</taxon>
    </lineage>
</organism>
<proteinExistence type="predicted"/>
<dbReference type="EMBL" id="BAAAZA010000049">
    <property type="protein sequence ID" value="GAA3901927.1"/>
    <property type="molecule type" value="Genomic_DNA"/>
</dbReference>
<reference evidence="3" key="1">
    <citation type="journal article" date="2019" name="Int. J. Syst. Evol. Microbiol.">
        <title>The Global Catalogue of Microorganisms (GCM) 10K type strain sequencing project: providing services to taxonomists for standard genome sequencing and annotation.</title>
        <authorList>
            <consortium name="The Broad Institute Genomics Platform"/>
            <consortium name="The Broad Institute Genome Sequencing Center for Infectious Disease"/>
            <person name="Wu L."/>
            <person name="Ma J."/>
        </authorList>
    </citation>
    <scope>NUCLEOTIDE SEQUENCE [LARGE SCALE GENOMIC DNA]</scope>
    <source>
        <strain evidence="3">JCM 16578</strain>
    </source>
</reference>
<dbReference type="Proteomes" id="UP001501563">
    <property type="component" value="Unassembled WGS sequence"/>
</dbReference>
<feature type="region of interest" description="Disordered" evidence="1">
    <location>
        <begin position="68"/>
        <end position="92"/>
    </location>
</feature>
<evidence type="ECO:0000313" key="3">
    <source>
        <dbReference type="Proteomes" id="UP001501563"/>
    </source>
</evidence>
<dbReference type="InterPro" id="IPR036052">
    <property type="entry name" value="TrpB-like_PALP_sf"/>
</dbReference>
<evidence type="ECO:0000256" key="1">
    <source>
        <dbReference type="SAM" id="MobiDB-lite"/>
    </source>
</evidence>
<accession>A0ABP7LMT2</accession>
<dbReference type="Gene3D" id="3.40.50.1100">
    <property type="match status" value="1"/>
</dbReference>
<name>A0ABP7LMT2_9ACTN</name>
<comment type="caution">
    <text evidence="2">The sequence shown here is derived from an EMBL/GenBank/DDBJ whole genome shotgun (WGS) entry which is preliminary data.</text>
</comment>
<protein>
    <submittedName>
        <fullName evidence="2">Uncharacterized protein</fullName>
    </submittedName>
</protein>
<evidence type="ECO:0000313" key="2">
    <source>
        <dbReference type="EMBL" id="GAA3901927.1"/>
    </source>
</evidence>
<keyword evidence="3" id="KW-1185">Reference proteome</keyword>
<feature type="compositionally biased region" description="Basic residues" evidence="1">
    <location>
        <begin position="77"/>
        <end position="86"/>
    </location>
</feature>
<gene>
    <name evidence="2" type="ORF">GCM10022207_83560</name>
</gene>
<sequence length="92" mass="9882">MTGSPAFAAGQAVAAQYATSHSVFGHDPERITPLTKSYILGRDYEQPETHVAGLRQHSGSAVVGVLRSQGACSTRSPTRRRRRSRPLTHAAP</sequence>